<gene>
    <name evidence="1" type="ORF">EV194_101225</name>
</gene>
<dbReference type="EMBL" id="SLWK01000001">
    <property type="protein sequence ID" value="TCO10595.1"/>
    <property type="molecule type" value="Genomic_DNA"/>
</dbReference>
<accession>A0A4R2GMU7</accession>
<name>A0A4R2GMU7_9BACT</name>
<dbReference type="Proteomes" id="UP000295221">
    <property type="component" value="Unassembled WGS sequence"/>
</dbReference>
<proteinExistence type="predicted"/>
<dbReference type="RefSeq" id="WP_132431219.1">
    <property type="nucleotide sequence ID" value="NZ_SLWK01000001.1"/>
</dbReference>
<protein>
    <submittedName>
        <fullName evidence="1">Uncharacterized protein</fullName>
    </submittedName>
</protein>
<sequence>MKTCPICNSEIEHNFEICWNCNYSFTEKKQIDFLDANAGKRNLECLRCGIPLIFGGNYKFYEGTRFGFVSIWTTLFLNRESFDLYVCPKCGKVEFYTPVTSKLTDGS</sequence>
<organism evidence="1 2">
    <name type="scientific">Natronoflexus pectinivorans</name>
    <dbReference type="NCBI Taxonomy" id="682526"/>
    <lineage>
        <taxon>Bacteria</taxon>
        <taxon>Pseudomonadati</taxon>
        <taxon>Bacteroidota</taxon>
        <taxon>Bacteroidia</taxon>
        <taxon>Marinilabiliales</taxon>
        <taxon>Marinilabiliaceae</taxon>
        <taxon>Natronoflexus</taxon>
    </lineage>
</organism>
<keyword evidence="2" id="KW-1185">Reference proteome</keyword>
<reference evidence="1 2" key="1">
    <citation type="submission" date="2019-03" db="EMBL/GenBank/DDBJ databases">
        <title>Genomic Encyclopedia of Type Strains, Phase IV (KMG-IV): sequencing the most valuable type-strain genomes for metagenomic binning, comparative biology and taxonomic classification.</title>
        <authorList>
            <person name="Goeker M."/>
        </authorList>
    </citation>
    <scope>NUCLEOTIDE SEQUENCE [LARGE SCALE GENOMIC DNA]</scope>
    <source>
        <strain evidence="1 2">DSM 24179</strain>
    </source>
</reference>
<dbReference type="AlphaFoldDB" id="A0A4R2GMU7"/>
<evidence type="ECO:0000313" key="1">
    <source>
        <dbReference type="EMBL" id="TCO10595.1"/>
    </source>
</evidence>
<dbReference type="OrthoDB" id="6293663at2"/>
<comment type="caution">
    <text evidence="1">The sequence shown here is derived from an EMBL/GenBank/DDBJ whole genome shotgun (WGS) entry which is preliminary data.</text>
</comment>
<evidence type="ECO:0000313" key="2">
    <source>
        <dbReference type="Proteomes" id="UP000295221"/>
    </source>
</evidence>